<dbReference type="Proteomes" id="UP001412239">
    <property type="component" value="Unassembled WGS sequence"/>
</dbReference>
<dbReference type="EMBL" id="LN891055">
    <property type="protein sequence ID" value="CUS10136.1"/>
    <property type="molecule type" value="Genomic_DNA"/>
</dbReference>
<evidence type="ECO:0000313" key="2">
    <source>
        <dbReference type="EMBL" id="CUS10136.1"/>
    </source>
</evidence>
<feature type="region of interest" description="Disordered" evidence="1">
    <location>
        <begin position="105"/>
        <end position="178"/>
    </location>
</feature>
<gene>
    <name evidence="2" type="ORF">GSTUAT00005774001</name>
</gene>
<accession>A0A292PRH4</accession>
<evidence type="ECO:0000313" key="3">
    <source>
        <dbReference type="Proteomes" id="UP001412239"/>
    </source>
</evidence>
<keyword evidence="3" id="KW-1185">Reference proteome</keyword>
<proteinExistence type="predicted"/>
<sequence length="488" mass="53061">MAAEVIYHPISNKTRAFVHADALSAFSLLAMKQPRTNRLAAWMLDEDAPFGEQPPAKRIQVILCSVHKVQVQFTKQTKPVNNIVAVIARLALQNGYPLIARITSASHGQSHGGRTSHSGRRNNGDTGQNAPGFSVPSGAGNGGGGPSKRSTKRGGGGDGEGNPSKKKKLSDEPQGPETHPCIVYQLLTEGKDKHPCKDKLFTTLESAVDHHLRIHVGHIQCPTCLIRKGTSTDMGKHLRTAGCTPPAKIREEIVAHGDSVRRVKSWDDLKEQVAPNGKIKYDMASDIDNLARQPVGEDRDFFEQLMAPLVPGQTPFPDILGLEGIPLDHTPQASENPYGYPPWSHGGIGHDLNTLTTGTISPQRLVKSVPDSGYSPSTKPDFEVYQHSQVLNQTSSGGVGWLMSGNEAPEQDSISTLLKRVNWVIETFQEYDKDPASHTVAQSCARTIALGLPESILKVFAETYQGKVRPKRETQVLGAAKSKEEERE</sequence>
<feature type="compositionally biased region" description="Polar residues" evidence="1">
    <location>
        <begin position="105"/>
        <end position="116"/>
    </location>
</feature>
<reference evidence="2" key="1">
    <citation type="submission" date="2015-10" db="EMBL/GenBank/DDBJ databases">
        <authorList>
            <person name="Regsiter A."/>
            <person name="william w."/>
        </authorList>
    </citation>
    <scope>NUCLEOTIDE SEQUENCE</scope>
    <source>
        <strain evidence="2">Montdore</strain>
    </source>
</reference>
<dbReference type="AlphaFoldDB" id="A0A292PRH4"/>
<name>A0A292PRH4_9PEZI</name>
<protein>
    <submittedName>
        <fullName evidence="2">Uncharacterized protein</fullName>
    </submittedName>
</protein>
<organism evidence="2 3">
    <name type="scientific">Tuber aestivum</name>
    <name type="common">summer truffle</name>
    <dbReference type="NCBI Taxonomy" id="59557"/>
    <lineage>
        <taxon>Eukaryota</taxon>
        <taxon>Fungi</taxon>
        <taxon>Dikarya</taxon>
        <taxon>Ascomycota</taxon>
        <taxon>Pezizomycotina</taxon>
        <taxon>Pezizomycetes</taxon>
        <taxon>Pezizales</taxon>
        <taxon>Tuberaceae</taxon>
        <taxon>Tuber</taxon>
    </lineage>
</organism>
<evidence type="ECO:0000256" key="1">
    <source>
        <dbReference type="SAM" id="MobiDB-lite"/>
    </source>
</evidence>